<keyword evidence="8" id="KW-0406">Ion transport</keyword>
<gene>
    <name evidence="10" type="ORF">KM031_14480</name>
</gene>
<keyword evidence="8" id="KW-0050">Antiport</keyword>
<evidence type="ECO:0000313" key="11">
    <source>
        <dbReference type="Proteomes" id="UP000679352"/>
    </source>
</evidence>
<evidence type="ECO:0000256" key="3">
    <source>
        <dbReference type="ARBA" id="ARBA00022448"/>
    </source>
</evidence>
<evidence type="ECO:0000256" key="5">
    <source>
        <dbReference type="ARBA" id="ARBA00022692"/>
    </source>
</evidence>
<accession>A0A975S175</accession>
<protein>
    <submittedName>
        <fullName evidence="10">K+/H+ antiporter subunit F</fullName>
    </submittedName>
</protein>
<keyword evidence="5 9" id="KW-0812">Transmembrane</keyword>
<name>A0A975S175_9RHOB</name>
<evidence type="ECO:0000313" key="10">
    <source>
        <dbReference type="EMBL" id="QWK90021.1"/>
    </source>
</evidence>
<sequence length="89" mass="9791">MIDMALTFAFGCFGLALLMNLWRVVISPSIPDRVLALDTMVVNMIALIVLYGMATRSGLYFEAAMLFAMTGFVSSVAYAKFILRGDIIE</sequence>
<evidence type="ECO:0000256" key="6">
    <source>
        <dbReference type="ARBA" id="ARBA00022989"/>
    </source>
</evidence>
<keyword evidence="6 9" id="KW-1133">Transmembrane helix</keyword>
<dbReference type="AlphaFoldDB" id="A0A975S175"/>
<evidence type="ECO:0000256" key="2">
    <source>
        <dbReference type="ARBA" id="ARBA00009212"/>
    </source>
</evidence>
<dbReference type="Pfam" id="PF04066">
    <property type="entry name" value="MrpF_PhaF"/>
    <property type="match status" value="1"/>
</dbReference>
<dbReference type="Proteomes" id="UP000679352">
    <property type="component" value="Chromosome"/>
</dbReference>
<comment type="similarity">
    <text evidence="2 8">Belongs to the CPA3 antiporters (TC 2.A.63) subunit F family.</text>
</comment>
<keyword evidence="11" id="KW-1185">Reference proteome</keyword>
<feature type="transmembrane region" description="Helical" evidence="9">
    <location>
        <begin position="34"/>
        <end position="54"/>
    </location>
</feature>
<dbReference type="InterPro" id="IPR007208">
    <property type="entry name" value="MrpF/PhaF-like"/>
</dbReference>
<evidence type="ECO:0000256" key="9">
    <source>
        <dbReference type="SAM" id="Phobius"/>
    </source>
</evidence>
<keyword evidence="4 8" id="KW-1003">Cell membrane</keyword>
<reference evidence="10" key="1">
    <citation type="submission" date="2021-06" db="EMBL/GenBank/DDBJ databases">
        <title>Direct submission.</title>
        <authorList>
            <person name="Lee C.-S."/>
            <person name="Jin L."/>
        </authorList>
    </citation>
    <scope>NUCLEOTIDE SEQUENCE</scope>
    <source>
        <strain evidence="10">Con5</strain>
    </source>
</reference>
<feature type="transmembrane region" description="Helical" evidence="9">
    <location>
        <begin position="6"/>
        <end position="22"/>
    </location>
</feature>
<feature type="transmembrane region" description="Helical" evidence="9">
    <location>
        <begin position="60"/>
        <end position="83"/>
    </location>
</feature>
<dbReference type="RefSeq" id="WP_215507318.1">
    <property type="nucleotide sequence ID" value="NZ_CP076361.1"/>
</dbReference>
<keyword evidence="3 8" id="KW-0813">Transport</keyword>
<dbReference type="KEGG" id="gfu:KM031_14480"/>
<dbReference type="EMBL" id="CP076361">
    <property type="protein sequence ID" value="QWK90021.1"/>
    <property type="molecule type" value="Genomic_DNA"/>
</dbReference>
<dbReference type="PIRSF" id="PIRSF028784">
    <property type="entry name" value="MrpF"/>
    <property type="match status" value="1"/>
</dbReference>
<dbReference type="PANTHER" id="PTHR34702:SF1">
    <property type="entry name" value="NA(+)_H(+) ANTIPORTER SUBUNIT F"/>
    <property type="match status" value="1"/>
</dbReference>
<evidence type="ECO:0000256" key="7">
    <source>
        <dbReference type="ARBA" id="ARBA00023136"/>
    </source>
</evidence>
<proteinExistence type="inferred from homology"/>
<dbReference type="NCBIfam" id="NF004812">
    <property type="entry name" value="PRK06161.1"/>
    <property type="match status" value="1"/>
</dbReference>
<evidence type="ECO:0000256" key="8">
    <source>
        <dbReference type="PIRNR" id="PIRNR028784"/>
    </source>
</evidence>
<comment type="subcellular location">
    <subcellularLocation>
        <location evidence="1 8">Cell membrane</location>
        <topology evidence="1 8">Multi-pass membrane protein</topology>
    </subcellularLocation>
</comment>
<dbReference type="GO" id="GO:0005886">
    <property type="term" value="C:plasma membrane"/>
    <property type="evidence" value="ECO:0007669"/>
    <property type="project" value="UniProtKB-SubCell"/>
</dbReference>
<keyword evidence="7 8" id="KW-0472">Membrane</keyword>
<evidence type="ECO:0000256" key="1">
    <source>
        <dbReference type="ARBA" id="ARBA00004651"/>
    </source>
</evidence>
<dbReference type="PANTHER" id="PTHR34702">
    <property type="entry name" value="NA(+)/H(+) ANTIPORTER SUBUNIT F1"/>
    <property type="match status" value="1"/>
</dbReference>
<evidence type="ECO:0000256" key="4">
    <source>
        <dbReference type="ARBA" id="ARBA00022475"/>
    </source>
</evidence>
<organism evidence="10 11">
    <name type="scientific">Gemmobacter fulvus</name>
    <dbReference type="NCBI Taxonomy" id="2840474"/>
    <lineage>
        <taxon>Bacteria</taxon>
        <taxon>Pseudomonadati</taxon>
        <taxon>Pseudomonadota</taxon>
        <taxon>Alphaproteobacteria</taxon>
        <taxon>Rhodobacterales</taxon>
        <taxon>Paracoccaceae</taxon>
        <taxon>Gemmobacter</taxon>
    </lineage>
</organism>
<dbReference type="GO" id="GO:0015385">
    <property type="term" value="F:sodium:proton antiporter activity"/>
    <property type="evidence" value="ECO:0007669"/>
    <property type="project" value="TreeGrafter"/>
</dbReference>